<name>A0ABS3AV46_9BACT</name>
<evidence type="ECO:0000256" key="3">
    <source>
        <dbReference type="ARBA" id="ARBA00022691"/>
    </source>
</evidence>
<dbReference type="InterPro" id="IPR007197">
    <property type="entry name" value="rSAM"/>
</dbReference>
<dbReference type="InterPro" id="IPR058240">
    <property type="entry name" value="rSAM_sf"/>
</dbReference>
<keyword evidence="3" id="KW-0949">S-adenosyl-L-methionine</keyword>
<dbReference type="Pfam" id="PF04055">
    <property type="entry name" value="Radical_SAM"/>
    <property type="match status" value="1"/>
</dbReference>
<dbReference type="Gene3D" id="3.20.20.70">
    <property type="entry name" value="Aldolase class I"/>
    <property type="match status" value="1"/>
</dbReference>
<dbReference type="EMBL" id="JAFITO010000095">
    <property type="protein sequence ID" value="MBN4068968.1"/>
    <property type="molecule type" value="Genomic_DNA"/>
</dbReference>
<keyword evidence="9" id="KW-1185">Reference proteome</keyword>
<evidence type="ECO:0000313" key="9">
    <source>
        <dbReference type="Proteomes" id="UP000717534"/>
    </source>
</evidence>
<evidence type="ECO:0000256" key="4">
    <source>
        <dbReference type="ARBA" id="ARBA00022723"/>
    </source>
</evidence>
<keyword evidence="2" id="KW-0004">4Fe-4S</keyword>
<evidence type="ECO:0000256" key="1">
    <source>
        <dbReference type="ARBA" id="ARBA00001966"/>
    </source>
</evidence>
<sequence length="315" mass="35572">PLFAYTAVGWYDDRFWVTAFRSDNDIRQDCAQFNQAVINAKTAKKLRDNKDNRLIQHLGKCCLTYACPAARNYFLGRWEAPLPTSPVCNARCVGCISLQKSGKCSATQDRIQFVPTPAEISQVAIPHLQNAENGIVSFGQGCEGEPLLQTDTIEKAITAIRKKTDRGTINLNSNASLPQSVKRLADAGLDSLRVSINSAQEKYHHNYYRPQNFSLSDVLESIKVMKKEGKFVSLNYFILPGFTNSSQEYDALCSLLTTVKPDRIQLRNLNMDPEHYLQSIQFDYPVISMGMREWVAKIKANFPKLQLGYYNPSIR</sequence>
<dbReference type="Proteomes" id="UP000717534">
    <property type="component" value="Unassembled WGS sequence"/>
</dbReference>
<feature type="domain" description="Radical SAM core" evidence="7">
    <location>
        <begin position="74"/>
        <end position="304"/>
    </location>
</feature>
<dbReference type="SFLD" id="SFLDG01109">
    <property type="entry name" value="Uncharacterised_Radical_SAM_Su"/>
    <property type="match status" value="1"/>
</dbReference>
<accession>A0ABS3AV46</accession>
<dbReference type="InterPro" id="IPR034457">
    <property type="entry name" value="Organic_radical-activating"/>
</dbReference>
<dbReference type="CDD" id="cd01335">
    <property type="entry name" value="Radical_SAM"/>
    <property type="match status" value="1"/>
</dbReference>
<evidence type="ECO:0000313" key="8">
    <source>
        <dbReference type="EMBL" id="MBN4068968.1"/>
    </source>
</evidence>
<keyword evidence="6" id="KW-0411">Iron-sulfur</keyword>
<organism evidence="8 9">
    <name type="scientific">Desulfotalea psychrophila</name>
    <dbReference type="NCBI Taxonomy" id="84980"/>
    <lineage>
        <taxon>Bacteria</taxon>
        <taxon>Pseudomonadati</taxon>
        <taxon>Thermodesulfobacteriota</taxon>
        <taxon>Desulfobulbia</taxon>
        <taxon>Desulfobulbales</taxon>
        <taxon>Desulfocapsaceae</taxon>
        <taxon>Desulfotalea</taxon>
    </lineage>
</organism>
<comment type="cofactor">
    <cofactor evidence="1">
        <name>[4Fe-4S] cluster</name>
        <dbReference type="ChEBI" id="CHEBI:49883"/>
    </cofactor>
</comment>
<evidence type="ECO:0000256" key="2">
    <source>
        <dbReference type="ARBA" id="ARBA00022485"/>
    </source>
</evidence>
<proteinExistence type="predicted"/>
<evidence type="ECO:0000259" key="7">
    <source>
        <dbReference type="PROSITE" id="PS51918"/>
    </source>
</evidence>
<evidence type="ECO:0000256" key="6">
    <source>
        <dbReference type="ARBA" id="ARBA00023014"/>
    </source>
</evidence>
<keyword evidence="5" id="KW-0408">Iron</keyword>
<dbReference type="PANTHER" id="PTHR30352:SF5">
    <property type="entry name" value="PYRUVATE FORMATE-LYASE 1-ACTIVATING ENZYME"/>
    <property type="match status" value="1"/>
</dbReference>
<comment type="caution">
    <text evidence="8">The sequence shown here is derived from an EMBL/GenBank/DDBJ whole genome shotgun (WGS) entry which is preliminary data.</text>
</comment>
<dbReference type="PANTHER" id="PTHR30352">
    <property type="entry name" value="PYRUVATE FORMATE-LYASE-ACTIVATING ENZYME"/>
    <property type="match status" value="1"/>
</dbReference>
<dbReference type="SUPFAM" id="SSF102114">
    <property type="entry name" value="Radical SAM enzymes"/>
    <property type="match status" value="1"/>
</dbReference>
<reference evidence="8 9" key="1">
    <citation type="submission" date="2021-02" db="EMBL/GenBank/DDBJ databases">
        <title>Activity-based single-cell genomes from oceanic crustal fluid captures similar information to metagenomic and metatranscriptomic surveys with orders of magnitude less sampling.</title>
        <authorList>
            <person name="D'Angelo T.S."/>
            <person name="Orcutt B.N."/>
        </authorList>
    </citation>
    <scope>NUCLEOTIDE SEQUENCE [LARGE SCALE GENOMIC DNA]</scope>
    <source>
        <strain evidence="8">AH-315-G02</strain>
    </source>
</reference>
<evidence type="ECO:0000256" key="5">
    <source>
        <dbReference type="ARBA" id="ARBA00023004"/>
    </source>
</evidence>
<dbReference type="SFLD" id="SFLDS00029">
    <property type="entry name" value="Radical_SAM"/>
    <property type="match status" value="1"/>
</dbReference>
<gene>
    <name evidence="8" type="ORF">JYU06_05555</name>
</gene>
<feature type="non-terminal residue" evidence="8">
    <location>
        <position position="1"/>
    </location>
</feature>
<keyword evidence="4" id="KW-0479">Metal-binding</keyword>
<dbReference type="PROSITE" id="PS51918">
    <property type="entry name" value="RADICAL_SAM"/>
    <property type="match status" value="1"/>
</dbReference>
<protein>
    <submittedName>
        <fullName evidence="8">Radical SAM protein</fullName>
    </submittedName>
</protein>
<dbReference type="InterPro" id="IPR013785">
    <property type="entry name" value="Aldolase_TIM"/>
</dbReference>